<dbReference type="CDD" id="cd06423">
    <property type="entry name" value="CESA_like"/>
    <property type="match status" value="1"/>
</dbReference>
<evidence type="ECO:0000256" key="4">
    <source>
        <dbReference type="SAM" id="Phobius"/>
    </source>
</evidence>
<keyword evidence="4" id="KW-1133">Transmembrane helix</keyword>
<feature type="transmembrane region" description="Helical" evidence="4">
    <location>
        <begin position="6"/>
        <end position="27"/>
    </location>
</feature>
<dbReference type="SUPFAM" id="SSF53448">
    <property type="entry name" value="Nucleotide-diphospho-sugar transferases"/>
    <property type="match status" value="1"/>
</dbReference>
<feature type="transmembrane region" description="Helical" evidence="4">
    <location>
        <begin position="326"/>
        <end position="345"/>
    </location>
</feature>
<keyword evidence="3 5" id="KW-0808">Transferase</keyword>
<dbReference type="InterPro" id="IPR029044">
    <property type="entry name" value="Nucleotide-diphossugar_trans"/>
</dbReference>
<feature type="transmembrane region" description="Helical" evidence="4">
    <location>
        <begin position="351"/>
        <end position="369"/>
    </location>
</feature>
<dbReference type="AlphaFoldDB" id="A0A0G0EG66"/>
<dbReference type="Gene3D" id="3.90.550.10">
    <property type="entry name" value="Spore Coat Polysaccharide Biosynthesis Protein SpsA, Chain A"/>
    <property type="match status" value="1"/>
</dbReference>
<name>A0A0G0EG66_9BACT</name>
<keyword evidence="2" id="KW-0328">Glycosyltransferase</keyword>
<dbReference type="PANTHER" id="PTHR43630:SF1">
    <property type="entry name" value="POLY-BETA-1,6-N-ACETYL-D-GLUCOSAMINE SYNTHASE"/>
    <property type="match status" value="1"/>
</dbReference>
<keyword evidence="4" id="KW-0812">Transmembrane</keyword>
<dbReference type="GO" id="GO:0016757">
    <property type="term" value="F:glycosyltransferase activity"/>
    <property type="evidence" value="ECO:0007669"/>
    <property type="project" value="UniProtKB-KW"/>
</dbReference>
<keyword evidence="4" id="KW-0472">Membrane</keyword>
<accession>A0A0G0EG66</accession>
<evidence type="ECO:0000313" key="5">
    <source>
        <dbReference type="EMBL" id="KKP66337.1"/>
    </source>
</evidence>
<feature type="transmembrane region" description="Helical" evidence="4">
    <location>
        <begin position="381"/>
        <end position="400"/>
    </location>
</feature>
<evidence type="ECO:0000256" key="2">
    <source>
        <dbReference type="ARBA" id="ARBA00022676"/>
    </source>
</evidence>
<dbReference type="Pfam" id="PF13641">
    <property type="entry name" value="Glyco_tranf_2_3"/>
    <property type="match status" value="1"/>
</dbReference>
<protein>
    <submittedName>
        <fullName evidence="5">Glycosyltransferase involved in cell wall biogenesis</fullName>
    </submittedName>
</protein>
<evidence type="ECO:0000256" key="3">
    <source>
        <dbReference type="ARBA" id="ARBA00022679"/>
    </source>
</evidence>
<sequence length="415" mass="47836">MLITDILLYTTIFASVYVQVLFLLSFFEKKELLQKYNLNNIINENELPPVTFLVPCWNEEKTISKTINSIKNLTYPANKIFIHMIDDGSKDNTWKELSKFSNDPQISIFKKENGGKFSALNYSLPEVKTEFVASFDADTTINEDALLKIISYFTKDKDISAVGGSILIKSPKTMAQKAQSVEYQMFSFSKKVLALLGGPLVVPGAFSVFKIDTLRKVGGWKDGHGLEDLELTYRMQVNGYKVEHSHDSIAFTTGPKTIRNLFTQRLRWGYGFLKNTKDYKSAIFNKKFGNFGIFTLPMSLMSYFIIVIVFGISWYNIFLFLYDKFLVLKLLGVRALFGHISFNLFYFNTKAIVFLSILTIIFFAITIIFGRKISNVREKNFGHIFYFFILYSLIVPFWVIKNIWNALISNRPAWR</sequence>
<comment type="similarity">
    <text evidence="1">Belongs to the glycosyltransferase 2 family.</text>
</comment>
<comment type="caution">
    <text evidence="5">The sequence shown here is derived from an EMBL/GenBank/DDBJ whole genome shotgun (WGS) entry which is preliminary data.</text>
</comment>
<evidence type="ECO:0000256" key="1">
    <source>
        <dbReference type="ARBA" id="ARBA00006739"/>
    </source>
</evidence>
<dbReference type="Proteomes" id="UP000034952">
    <property type="component" value="Unassembled WGS sequence"/>
</dbReference>
<dbReference type="EMBL" id="LBPY01000009">
    <property type="protein sequence ID" value="KKP66337.1"/>
    <property type="molecule type" value="Genomic_DNA"/>
</dbReference>
<dbReference type="PANTHER" id="PTHR43630">
    <property type="entry name" value="POLY-BETA-1,6-N-ACETYL-D-GLUCOSAMINE SYNTHASE"/>
    <property type="match status" value="1"/>
</dbReference>
<evidence type="ECO:0000313" key="6">
    <source>
        <dbReference type="Proteomes" id="UP000034952"/>
    </source>
</evidence>
<reference evidence="5 6" key="1">
    <citation type="journal article" date="2015" name="Nature">
        <title>rRNA introns, odd ribosomes, and small enigmatic genomes across a large radiation of phyla.</title>
        <authorList>
            <person name="Brown C.T."/>
            <person name="Hug L.A."/>
            <person name="Thomas B.C."/>
            <person name="Sharon I."/>
            <person name="Castelle C.J."/>
            <person name="Singh A."/>
            <person name="Wilkins M.J."/>
            <person name="Williams K.H."/>
            <person name="Banfield J.F."/>
        </authorList>
    </citation>
    <scope>NUCLEOTIDE SEQUENCE [LARGE SCALE GENOMIC DNA]</scope>
</reference>
<gene>
    <name evidence="5" type="ORF">UR64_C0009G0040</name>
</gene>
<organism evidence="5 6">
    <name type="scientific">Candidatus Nomurabacteria bacterium GW2011_GWE1_35_16</name>
    <dbReference type="NCBI Taxonomy" id="1618761"/>
    <lineage>
        <taxon>Bacteria</taxon>
        <taxon>Candidatus Nomuraibacteriota</taxon>
    </lineage>
</organism>
<proteinExistence type="inferred from homology"/>